<dbReference type="GO" id="GO:0005829">
    <property type="term" value="C:cytosol"/>
    <property type="evidence" value="ECO:0007669"/>
    <property type="project" value="GOC"/>
</dbReference>
<dbReference type="InterPro" id="IPR011993">
    <property type="entry name" value="PH-like_dom_sf"/>
</dbReference>
<dbReference type="Pfam" id="PF00169">
    <property type="entry name" value="PH"/>
    <property type="match status" value="1"/>
</dbReference>
<name>A0A6P3HMJ9_BISBB</name>
<dbReference type="PROSITE" id="PS50003">
    <property type="entry name" value="PH_DOMAIN"/>
    <property type="match status" value="1"/>
</dbReference>
<dbReference type="SUPFAM" id="SSF50729">
    <property type="entry name" value="PH domain-like"/>
    <property type="match status" value="1"/>
</dbReference>
<evidence type="ECO:0000259" key="1">
    <source>
        <dbReference type="PROSITE" id="PS50003"/>
    </source>
</evidence>
<organism evidence="2 3">
    <name type="scientific">Bison bison bison</name>
    <name type="common">North American plains bison</name>
    <dbReference type="NCBI Taxonomy" id="43346"/>
    <lineage>
        <taxon>Eukaryota</taxon>
        <taxon>Metazoa</taxon>
        <taxon>Chordata</taxon>
        <taxon>Craniata</taxon>
        <taxon>Vertebrata</taxon>
        <taxon>Euteleostomi</taxon>
        <taxon>Mammalia</taxon>
        <taxon>Eutheria</taxon>
        <taxon>Laurasiatheria</taxon>
        <taxon>Artiodactyla</taxon>
        <taxon>Ruminantia</taxon>
        <taxon>Pecora</taxon>
        <taxon>Bovidae</taxon>
        <taxon>Bovinae</taxon>
        <taxon>Bison</taxon>
    </lineage>
</organism>
<dbReference type="KEGG" id="bbis:104989681"/>
<feature type="non-terminal residue" evidence="3">
    <location>
        <position position="147"/>
    </location>
</feature>
<dbReference type="GO" id="GO:0055037">
    <property type="term" value="C:recycling endosome"/>
    <property type="evidence" value="ECO:0007669"/>
    <property type="project" value="TreeGrafter"/>
</dbReference>
<dbReference type="SMART" id="SM00233">
    <property type="entry name" value="PH"/>
    <property type="match status" value="1"/>
</dbReference>
<dbReference type="InterPro" id="IPR001849">
    <property type="entry name" value="PH_domain"/>
</dbReference>
<dbReference type="GO" id="GO:0005769">
    <property type="term" value="C:early endosome"/>
    <property type="evidence" value="ECO:0007669"/>
    <property type="project" value="TreeGrafter"/>
</dbReference>
<accession>A0A6P3HMJ9</accession>
<dbReference type="OrthoDB" id="10261837at2759"/>
<dbReference type="GO" id="GO:0001881">
    <property type="term" value="P:receptor recycling"/>
    <property type="evidence" value="ECO:0007669"/>
    <property type="project" value="TreeGrafter"/>
</dbReference>
<feature type="domain" description="PH" evidence="1">
    <location>
        <begin position="62"/>
        <end position="147"/>
    </location>
</feature>
<dbReference type="Gene3D" id="2.30.29.30">
    <property type="entry name" value="Pleckstrin-homology domain (PH domain)/Phosphotyrosine-binding domain (PTB)"/>
    <property type="match status" value="1"/>
</dbReference>
<dbReference type="GO" id="GO:0005802">
    <property type="term" value="C:trans-Golgi network"/>
    <property type="evidence" value="ECO:0007669"/>
    <property type="project" value="TreeGrafter"/>
</dbReference>
<keyword evidence="2" id="KW-1185">Reference proteome</keyword>
<dbReference type="CTD" id="144717"/>
<dbReference type="AlphaFoldDB" id="A0A6P3HMJ9"/>
<dbReference type="RefSeq" id="XP_010839730.1">
    <property type="nucleotide sequence ID" value="XM_010841428.1"/>
</dbReference>
<sequence>MAGELTSLTSGASQTRVRVHFLLLKSCVSPGRLRLLFEPQSRAHARKLNERSLAFYATCNTPADNAGFLYKKGGRHAAYHRRWFVLRGNMLFYFEDAASREPVGVIILEGCAVELVEAAEEFAFAVRFAGSRARTYVLVAESQAAMA</sequence>
<gene>
    <name evidence="3" type="primary">FAM109A</name>
</gene>
<proteinExistence type="predicted"/>
<dbReference type="GO" id="GO:0042147">
    <property type="term" value="P:retrograde transport, endosome to Golgi"/>
    <property type="evidence" value="ECO:0007669"/>
    <property type="project" value="TreeGrafter"/>
</dbReference>
<reference evidence="3" key="1">
    <citation type="submission" date="2025-08" db="UniProtKB">
        <authorList>
            <consortium name="RefSeq"/>
        </authorList>
    </citation>
    <scope>IDENTIFICATION</scope>
    <source>
        <tissue evidence="3">Blood</tissue>
    </source>
</reference>
<protein>
    <submittedName>
        <fullName evidence="3">Sesquipedalian-1</fullName>
    </submittedName>
</protein>
<dbReference type="InterPro" id="IPR045188">
    <property type="entry name" value="Boi1/Boi2-like"/>
</dbReference>
<dbReference type="Proteomes" id="UP000515208">
    <property type="component" value="Unplaced"/>
</dbReference>
<dbReference type="GO" id="GO:0007032">
    <property type="term" value="P:endosome organization"/>
    <property type="evidence" value="ECO:0007669"/>
    <property type="project" value="TreeGrafter"/>
</dbReference>
<dbReference type="GeneID" id="104989681"/>
<dbReference type="PANTHER" id="PTHR22902:SF17">
    <property type="entry name" value="SESQUIPEDALIAN-1"/>
    <property type="match status" value="1"/>
</dbReference>
<dbReference type="PANTHER" id="PTHR22902">
    <property type="entry name" value="SESQUIPEDALIAN"/>
    <property type="match status" value="1"/>
</dbReference>
<evidence type="ECO:0000313" key="2">
    <source>
        <dbReference type="Proteomes" id="UP000515208"/>
    </source>
</evidence>
<evidence type="ECO:0000313" key="3">
    <source>
        <dbReference type="RefSeq" id="XP_010839730.1"/>
    </source>
</evidence>